<dbReference type="Proteomes" id="UP000799421">
    <property type="component" value="Unassembled WGS sequence"/>
</dbReference>
<feature type="transmembrane region" description="Helical" evidence="2">
    <location>
        <begin position="91"/>
        <end position="112"/>
    </location>
</feature>
<accession>A0A6A7CAP4</accession>
<dbReference type="EMBL" id="MU005957">
    <property type="protein sequence ID" value="KAF2864581.1"/>
    <property type="molecule type" value="Genomic_DNA"/>
</dbReference>
<keyword evidence="2" id="KW-1133">Transmembrane helix</keyword>
<name>A0A6A7CAP4_9PEZI</name>
<gene>
    <name evidence="3" type="ORF">K470DRAFT_254211</name>
</gene>
<keyword evidence="2" id="KW-0812">Transmembrane</keyword>
<feature type="compositionally biased region" description="Basic residues" evidence="1">
    <location>
        <begin position="78"/>
        <end position="89"/>
    </location>
</feature>
<feature type="region of interest" description="Disordered" evidence="1">
    <location>
        <begin position="1"/>
        <end position="25"/>
    </location>
</feature>
<evidence type="ECO:0000256" key="2">
    <source>
        <dbReference type="SAM" id="Phobius"/>
    </source>
</evidence>
<feature type="region of interest" description="Disordered" evidence="1">
    <location>
        <begin position="46"/>
        <end position="89"/>
    </location>
</feature>
<dbReference type="AlphaFoldDB" id="A0A6A7CAP4"/>
<keyword evidence="4" id="KW-1185">Reference proteome</keyword>
<organism evidence="3 4">
    <name type="scientific">Piedraia hortae CBS 480.64</name>
    <dbReference type="NCBI Taxonomy" id="1314780"/>
    <lineage>
        <taxon>Eukaryota</taxon>
        <taxon>Fungi</taxon>
        <taxon>Dikarya</taxon>
        <taxon>Ascomycota</taxon>
        <taxon>Pezizomycotina</taxon>
        <taxon>Dothideomycetes</taxon>
        <taxon>Dothideomycetidae</taxon>
        <taxon>Capnodiales</taxon>
        <taxon>Piedraiaceae</taxon>
        <taxon>Piedraia</taxon>
    </lineage>
</organism>
<proteinExistence type="predicted"/>
<protein>
    <submittedName>
        <fullName evidence="3">Uncharacterized protein</fullName>
    </submittedName>
</protein>
<evidence type="ECO:0000256" key="1">
    <source>
        <dbReference type="SAM" id="MobiDB-lite"/>
    </source>
</evidence>
<keyword evidence="2" id="KW-0472">Membrane</keyword>
<evidence type="ECO:0000313" key="4">
    <source>
        <dbReference type="Proteomes" id="UP000799421"/>
    </source>
</evidence>
<reference evidence="3" key="1">
    <citation type="journal article" date="2020" name="Stud. Mycol.">
        <title>101 Dothideomycetes genomes: a test case for predicting lifestyles and emergence of pathogens.</title>
        <authorList>
            <person name="Haridas S."/>
            <person name="Albert R."/>
            <person name="Binder M."/>
            <person name="Bloem J."/>
            <person name="Labutti K."/>
            <person name="Salamov A."/>
            <person name="Andreopoulos B."/>
            <person name="Baker S."/>
            <person name="Barry K."/>
            <person name="Bills G."/>
            <person name="Bluhm B."/>
            <person name="Cannon C."/>
            <person name="Castanera R."/>
            <person name="Culley D."/>
            <person name="Daum C."/>
            <person name="Ezra D."/>
            <person name="Gonzalez J."/>
            <person name="Henrissat B."/>
            <person name="Kuo A."/>
            <person name="Liang C."/>
            <person name="Lipzen A."/>
            <person name="Lutzoni F."/>
            <person name="Magnuson J."/>
            <person name="Mondo S."/>
            <person name="Nolan M."/>
            <person name="Ohm R."/>
            <person name="Pangilinan J."/>
            <person name="Park H.-J."/>
            <person name="Ramirez L."/>
            <person name="Alfaro M."/>
            <person name="Sun H."/>
            <person name="Tritt A."/>
            <person name="Yoshinaga Y."/>
            <person name="Zwiers L.-H."/>
            <person name="Turgeon B."/>
            <person name="Goodwin S."/>
            <person name="Spatafora J."/>
            <person name="Crous P."/>
            <person name="Grigoriev I."/>
        </authorList>
    </citation>
    <scope>NUCLEOTIDE SEQUENCE</scope>
    <source>
        <strain evidence="3">CBS 480.64</strain>
    </source>
</reference>
<evidence type="ECO:0000313" key="3">
    <source>
        <dbReference type="EMBL" id="KAF2864581.1"/>
    </source>
</evidence>
<sequence length="159" mass="18749">MDLLDPPWHENHVEPLNITKSKSGRHENRNNHVIIYQNLDGLWGNQRRSGRSRRDEHAHEQQGSQRRAQGQPKIHREGGRRRRHHKHNSKMRTIIITIGQTFMVSVFVAILVKLSLVDSQALIEKVLYKAMLWHFMEIWKRIWGSSWAAIGQKILVHFC</sequence>